<dbReference type="EC" id="2.5.1.60" evidence="2"/>
<keyword evidence="6" id="KW-0677">Repeat</keyword>
<dbReference type="Pfam" id="PF21788">
    <property type="entry name" value="TNP-like_GBD"/>
    <property type="match status" value="1"/>
</dbReference>
<evidence type="ECO:0000313" key="14">
    <source>
        <dbReference type="Proteomes" id="UP001153709"/>
    </source>
</evidence>
<dbReference type="FunFam" id="1.25.40.120:FF:000035">
    <property type="entry name" value="Geranylgeranyl transferase type-2 subunit alpha"/>
    <property type="match status" value="1"/>
</dbReference>
<dbReference type="InterPro" id="IPR048366">
    <property type="entry name" value="TNP-like_GBD"/>
</dbReference>
<dbReference type="GO" id="GO:0004663">
    <property type="term" value="F:Rab geranylgeranyltransferase activity"/>
    <property type="evidence" value="ECO:0007669"/>
    <property type="project" value="UniProtKB-EC"/>
</dbReference>
<feature type="coiled-coil region" evidence="9">
    <location>
        <begin position="327"/>
        <end position="354"/>
    </location>
</feature>
<evidence type="ECO:0000256" key="7">
    <source>
        <dbReference type="ARBA" id="ARBA00031267"/>
    </source>
</evidence>
<keyword evidence="5" id="KW-0808">Transferase</keyword>
<dbReference type="PANTHER" id="PTHR11129">
    <property type="entry name" value="PROTEIN FARNESYLTRANSFERASE ALPHA SUBUNIT/RAB GERANYLGERANYL TRANSFERASE ALPHA SUBUNIT"/>
    <property type="match status" value="1"/>
</dbReference>
<dbReference type="GO" id="GO:0005968">
    <property type="term" value="C:Rab-protein geranylgeranyltransferase complex"/>
    <property type="evidence" value="ECO:0007669"/>
    <property type="project" value="TreeGrafter"/>
</dbReference>
<dbReference type="Pfam" id="PF21789">
    <property type="entry name" value="TNP-like_RNaseH_C"/>
    <property type="match status" value="1"/>
</dbReference>
<dbReference type="PROSITE" id="PS51147">
    <property type="entry name" value="PFTA"/>
    <property type="match status" value="5"/>
</dbReference>
<dbReference type="Proteomes" id="UP001153709">
    <property type="component" value="Chromosome 8"/>
</dbReference>
<dbReference type="InterPro" id="IPR048367">
    <property type="entry name" value="TNP-like_RNaseH_C"/>
</dbReference>
<feature type="domain" description="Transposable element P transposase-like GTP-binding insertion" evidence="11">
    <location>
        <begin position="609"/>
        <end position="726"/>
    </location>
</feature>
<organism evidence="13 14">
    <name type="scientific">Diabrotica balteata</name>
    <name type="common">Banded cucumber beetle</name>
    <dbReference type="NCBI Taxonomy" id="107213"/>
    <lineage>
        <taxon>Eukaryota</taxon>
        <taxon>Metazoa</taxon>
        <taxon>Ecdysozoa</taxon>
        <taxon>Arthropoda</taxon>
        <taxon>Hexapoda</taxon>
        <taxon>Insecta</taxon>
        <taxon>Pterygota</taxon>
        <taxon>Neoptera</taxon>
        <taxon>Endopterygota</taxon>
        <taxon>Coleoptera</taxon>
        <taxon>Polyphaga</taxon>
        <taxon>Cucujiformia</taxon>
        <taxon>Chrysomeloidea</taxon>
        <taxon>Chrysomelidae</taxon>
        <taxon>Galerucinae</taxon>
        <taxon>Diabroticina</taxon>
        <taxon>Diabroticites</taxon>
        <taxon>Diabrotica</taxon>
    </lineage>
</organism>
<evidence type="ECO:0000256" key="6">
    <source>
        <dbReference type="ARBA" id="ARBA00022737"/>
    </source>
</evidence>
<protein>
    <recommendedName>
        <fullName evidence="3">Geranylgeranyl transferase type-2 subunit alpha</fullName>
        <ecNumber evidence="2">2.5.1.60</ecNumber>
    </recommendedName>
    <alternativeName>
        <fullName evidence="7">Geranylgeranyl transferase type II subunit alpha</fullName>
    </alternativeName>
</protein>
<evidence type="ECO:0000313" key="13">
    <source>
        <dbReference type="EMBL" id="CAH1284744.1"/>
    </source>
</evidence>
<dbReference type="PANTHER" id="PTHR11129:SF2">
    <property type="entry name" value="GERANYLGERANYL TRANSFERASE TYPE-2 SUBUNIT ALPHA"/>
    <property type="match status" value="1"/>
</dbReference>
<gene>
    <name evidence="13" type="ORF">DIABBA_LOCUS12036</name>
</gene>
<keyword evidence="4" id="KW-0637">Prenyltransferase</keyword>
<dbReference type="SUPFAM" id="SSF48439">
    <property type="entry name" value="Protein prenylyltransferase"/>
    <property type="match status" value="1"/>
</dbReference>
<evidence type="ECO:0000256" key="9">
    <source>
        <dbReference type="SAM" id="Coils"/>
    </source>
</evidence>
<proteinExistence type="inferred from homology"/>
<evidence type="ECO:0000259" key="11">
    <source>
        <dbReference type="Pfam" id="PF21788"/>
    </source>
</evidence>
<dbReference type="Pfam" id="PF21787">
    <property type="entry name" value="TNP-like_RNaseH_N"/>
    <property type="match status" value="1"/>
</dbReference>
<name>A0A9P0GZX6_DIABA</name>
<feature type="domain" description="Transposable element P transposase-like RNase H C-terminal" evidence="12">
    <location>
        <begin position="800"/>
        <end position="832"/>
    </location>
</feature>
<evidence type="ECO:0000256" key="8">
    <source>
        <dbReference type="ARBA" id="ARBA00047658"/>
    </source>
</evidence>
<keyword evidence="14" id="KW-1185">Reference proteome</keyword>
<evidence type="ECO:0000256" key="3">
    <source>
        <dbReference type="ARBA" id="ARBA00014772"/>
    </source>
</evidence>
<dbReference type="Pfam" id="PF01239">
    <property type="entry name" value="PPTA"/>
    <property type="match status" value="5"/>
</dbReference>
<comment type="similarity">
    <text evidence="1">Belongs to the protein prenyltransferase subunit alpha family.</text>
</comment>
<dbReference type="OrthoDB" id="1658at2759"/>
<dbReference type="Gene3D" id="1.25.40.120">
    <property type="entry name" value="Protein prenylyltransferase"/>
    <property type="match status" value="1"/>
</dbReference>
<dbReference type="AlphaFoldDB" id="A0A9P0GZX6"/>
<evidence type="ECO:0000256" key="5">
    <source>
        <dbReference type="ARBA" id="ARBA00022679"/>
    </source>
</evidence>
<reference evidence="13" key="1">
    <citation type="submission" date="2022-01" db="EMBL/GenBank/DDBJ databases">
        <authorList>
            <person name="King R."/>
        </authorList>
    </citation>
    <scope>NUCLEOTIDE SEQUENCE</scope>
</reference>
<comment type="catalytic activity">
    <reaction evidence="8">
        <text>geranylgeranyl diphosphate + L-cysteinyl-[protein] = S-geranylgeranyl-L-cysteinyl-[protein] + diphosphate</text>
        <dbReference type="Rhea" id="RHEA:21240"/>
        <dbReference type="Rhea" id="RHEA-COMP:10131"/>
        <dbReference type="Rhea" id="RHEA-COMP:11537"/>
        <dbReference type="ChEBI" id="CHEBI:29950"/>
        <dbReference type="ChEBI" id="CHEBI:33019"/>
        <dbReference type="ChEBI" id="CHEBI:57533"/>
        <dbReference type="ChEBI" id="CHEBI:86021"/>
        <dbReference type="EC" id="2.5.1.60"/>
    </reaction>
</comment>
<sequence>MHGRLKVRTSEEQKALKQKEQQKKLVAYHLGMNKILSTRNKDSYEPESLQISSQILIANPDVYTLWNYRKEIILMEIKKSKTDEIEGEDKLIPFLEDEIKFTEQCLPANPKSYGVWHHRYWILLNHPKPNWEKEFSLCTRYLTMDDRNFHVWDYRRLLVNKIGITLDHELKFSNERLNVNFSNYSSWHYRSTLRNLDKDCVDFELDLVKSAVFTDPADSSAWFYLRWVLSNPSIKKLAKEELLDAFEQLEELEPDCKYINVSRNQCSMQGGEESAQDQVSEPTINILQNIVISNDDVNNQTSSPLPVISPTFSTQTPLLLSSHTPRKEGLRSKVKELRNENYRLSQKINQLETQVLMQKADVLNSLSIEDCQQLIYKLCPKELADFLTIQIAQTNKKPRGRRYSDAFKQECLKMYFTGPRVYKTKLMKLFYLPNPRTLRRYTEEIKIKPGINENIIQMITLKVSNFSEQDKMCVLCFDEMAIKANLLYNRGSDEVVGIEDFGCGEKSIVPAVSATVLMVRGIMHNWKQPLCYYLHHCSCPAEKLQVILTETLKSLFRCGLNVCAIISDLGSNNWKFANNMNITPENPYFIFKQNFQEDKKIIFMFDTPHLIKLARNNLLKNHFVFTNEANIKKTTSWEHIKAFYVHDIKYANRAAPKLTEAHINPNAFQKMKVKLASQVLSSTVAASLNLYIRFGIIPAAAEGTSEVVQIFDNLFDLLNSSSLHHSKKYCQAFKNLEYQKQFLEKCDKFFKTVQVVNNKNKVVTSRIKCLKGWRITIRGVQLLWEKLKIAGYTFLLTRRLNQDSLENFFGSIRQQTGNNLSPTTFQFQMAFRKLLCVDLMNSGAENCQGDPDAVLLKLTDLPLTLNDQPAATTTIGLANIDLDYQKLDIISQNTARYVCGYYIKKCLEVHTCSTCSNFGKTVTELDDSNLYCFFKAYDTDALDMFGSLQMPDNIFLEYIIKLDKIFEQHFEHIIIKSGVIKNFITLYESVIFVHPCNNFPYKYFLNLYARVRLYYTLKFINQNFKCQKNISNKSIKNKLIVWSNK</sequence>
<accession>A0A9P0GZX6</accession>
<evidence type="ECO:0000256" key="4">
    <source>
        <dbReference type="ARBA" id="ARBA00022602"/>
    </source>
</evidence>
<evidence type="ECO:0000259" key="10">
    <source>
        <dbReference type="Pfam" id="PF21787"/>
    </source>
</evidence>
<dbReference type="InterPro" id="IPR002088">
    <property type="entry name" value="Prenyl_trans_a"/>
</dbReference>
<evidence type="ECO:0000256" key="1">
    <source>
        <dbReference type="ARBA" id="ARBA00006734"/>
    </source>
</evidence>
<evidence type="ECO:0000259" key="12">
    <source>
        <dbReference type="Pfam" id="PF21789"/>
    </source>
</evidence>
<dbReference type="InterPro" id="IPR048365">
    <property type="entry name" value="TNP-like_RNaseH_N"/>
</dbReference>
<feature type="domain" description="Transposable element P transposase-like RNase H" evidence="10">
    <location>
        <begin position="448"/>
        <end position="580"/>
    </location>
</feature>
<keyword evidence="9" id="KW-0175">Coiled coil</keyword>
<dbReference type="EMBL" id="OU898283">
    <property type="protein sequence ID" value="CAH1284744.1"/>
    <property type="molecule type" value="Genomic_DNA"/>
</dbReference>
<evidence type="ECO:0000256" key="2">
    <source>
        <dbReference type="ARBA" id="ARBA00012656"/>
    </source>
</evidence>